<sequence length="103" mass="11731">MDIIKKVSKITDIFSIYPKSALHIWALVAIVKTEHFLNIFSIVHAFPAENLHTTPLSKVIVAQTGVPLHNTSQFNYFINFQCTTLIRLAKSGQYCRSINKQQQ</sequence>
<comment type="caution">
    <text evidence="1">The sequence shown here is derived from an EMBL/GenBank/DDBJ whole genome shotgun (WGS) entry which is preliminary data.</text>
</comment>
<accession>A0A811UJC6</accession>
<name>A0A811UJC6_CERCA</name>
<dbReference type="AlphaFoldDB" id="A0A811UJC6"/>
<protein>
    <submittedName>
        <fullName evidence="1">(Mediterranean fruit fly) hypothetical protein</fullName>
    </submittedName>
</protein>
<dbReference type="EMBL" id="CAJHJT010000012">
    <property type="protein sequence ID" value="CAD6997795.1"/>
    <property type="molecule type" value="Genomic_DNA"/>
</dbReference>
<organism evidence="1 2">
    <name type="scientific">Ceratitis capitata</name>
    <name type="common">Mediterranean fruit fly</name>
    <name type="synonym">Tephritis capitata</name>
    <dbReference type="NCBI Taxonomy" id="7213"/>
    <lineage>
        <taxon>Eukaryota</taxon>
        <taxon>Metazoa</taxon>
        <taxon>Ecdysozoa</taxon>
        <taxon>Arthropoda</taxon>
        <taxon>Hexapoda</taxon>
        <taxon>Insecta</taxon>
        <taxon>Pterygota</taxon>
        <taxon>Neoptera</taxon>
        <taxon>Endopterygota</taxon>
        <taxon>Diptera</taxon>
        <taxon>Brachycera</taxon>
        <taxon>Muscomorpha</taxon>
        <taxon>Tephritoidea</taxon>
        <taxon>Tephritidae</taxon>
        <taxon>Ceratitis</taxon>
        <taxon>Ceratitis</taxon>
    </lineage>
</organism>
<keyword evidence="2" id="KW-1185">Reference proteome</keyword>
<evidence type="ECO:0000313" key="2">
    <source>
        <dbReference type="Proteomes" id="UP000606786"/>
    </source>
</evidence>
<dbReference type="Proteomes" id="UP000606786">
    <property type="component" value="Unassembled WGS sequence"/>
</dbReference>
<proteinExistence type="predicted"/>
<reference evidence="1" key="1">
    <citation type="submission" date="2020-11" db="EMBL/GenBank/DDBJ databases">
        <authorList>
            <person name="Whitehead M."/>
        </authorList>
    </citation>
    <scope>NUCLEOTIDE SEQUENCE</scope>
    <source>
        <strain evidence="1">EGII</strain>
    </source>
</reference>
<gene>
    <name evidence="1" type="ORF">CCAP1982_LOCUS6420</name>
</gene>
<evidence type="ECO:0000313" key="1">
    <source>
        <dbReference type="EMBL" id="CAD6997795.1"/>
    </source>
</evidence>